<evidence type="ECO:0000313" key="3">
    <source>
        <dbReference type="Proteomes" id="UP000438429"/>
    </source>
</evidence>
<accession>A0A6A4SQJ4</accession>
<feature type="region of interest" description="Disordered" evidence="1">
    <location>
        <begin position="1"/>
        <end position="49"/>
    </location>
</feature>
<evidence type="ECO:0000313" key="2">
    <source>
        <dbReference type="EMBL" id="KAF0034170.1"/>
    </source>
</evidence>
<protein>
    <submittedName>
        <fullName evidence="2">Uncharacterized protein</fullName>
    </submittedName>
</protein>
<name>A0A6A4SQJ4_SCOMX</name>
<feature type="region of interest" description="Disordered" evidence="1">
    <location>
        <begin position="113"/>
        <end position="132"/>
    </location>
</feature>
<organism evidence="2 3">
    <name type="scientific">Scophthalmus maximus</name>
    <name type="common">Turbot</name>
    <name type="synonym">Psetta maxima</name>
    <dbReference type="NCBI Taxonomy" id="52904"/>
    <lineage>
        <taxon>Eukaryota</taxon>
        <taxon>Metazoa</taxon>
        <taxon>Chordata</taxon>
        <taxon>Craniata</taxon>
        <taxon>Vertebrata</taxon>
        <taxon>Euteleostomi</taxon>
        <taxon>Actinopterygii</taxon>
        <taxon>Neopterygii</taxon>
        <taxon>Teleostei</taxon>
        <taxon>Neoteleostei</taxon>
        <taxon>Acanthomorphata</taxon>
        <taxon>Carangaria</taxon>
        <taxon>Pleuronectiformes</taxon>
        <taxon>Pleuronectoidei</taxon>
        <taxon>Scophthalmidae</taxon>
        <taxon>Scophthalmus</taxon>
    </lineage>
</organism>
<dbReference type="AlphaFoldDB" id="A0A6A4SQJ4"/>
<feature type="compositionally biased region" description="Basic residues" evidence="1">
    <location>
        <begin position="1"/>
        <end position="17"/>
    </location>
</feature>
<comment type="caution">
    <text evidence="2">The sequence shown here is derived from an EMBL/GenBank/DDBJ whole genome shotgun (WGS) entry which is preliminary data.</text>
</comment>
<dbReference type="EMBL" id="VEVO01000012">
    <property type="protein sequence ID" value="KAF0034170.1"/>
    <property type="molecule type" value="Genomic_DNA"/>
</dbReference>
<reference evidence="2 3" key="1">
    <citation type="submission" date="2019-06" db="EMBL/GenBank/DDBJ databases">
        <title>Draft genomes of female and male turbot (Scophthalmus maximus).</title>
        <authorList>
            <person name="Xu H."/>
            <person name="Xu X.-W."/>
            <person name="Shao C."/>
            <person name="Chen S."/>
        </authorList>
    </citation>
    <scope>NUCLEOTIDE SEQUENCE [LARGE SCALE GENOMIC DNA]</scope>
    <source>
        <strain evidence="2">Ysfricsl-2016a</strain>
        <tissue evidence="2">Blood</tissue>
    </source>
</reference>
<proteinExistence type="predicted"/>
<sequence length="132" mass="14645">MCLREKSKRRHTVRRKFAAGADVLREDAPQKSSSVDPAPKLTQGSAKLKAKPRTPHYLMQCLIGLQRPRTFHKLVIVREKVDIHMAVLVLHRGGSAVDHTVCLETPLGSAHHIPGPQTLGGVTLAPSRLRRR</sequence>
<dbReference type="Proteomes" id="UP000438429">
    <property type="component" value="Unassembled WGS sequence"/>
</dbReference>
<gene>
    <name evidence="2" type="ORF">F2P81_014236</name>
</gene>
<evidence type="ECO:0000256" key="1">
    <source>
        <dbReference type="SAM" id="MobiDB-lite"/>
    </source>
</evidence>